<organism evidence="1 2">
    <name type="scientific">Aspergillus melleus</name>
    <dbReference type="NCBI Taxonomy" id="138277"/>
    <lineage>
        <taxon>Eukaryota</taxon>
        <taxon>Fungi</taxon>
        <taxon>Dikarya</taxon>
        <taxon>Ascomycota</taxon>
        <taxon>Pezizomycotina</taxon>
        <taxon>Eurotiomycetes</taxon>
        <taxon>Eurotiomycetidae</taxon>
        <taxon>Eurotiales</taxon>
        <taxon>Aspergillaceae</taxon>
        <taxon>Aspergillus</taxon>
        <taxon>Aspergillus subgen. Circumdati</taxon>
    </lineage>
</organism>
<protein>
    <submittedName>
        <fullName evidence="1">Uncharacterized protein</fullName>
    </submittedName>
</protein>
<name>A0ACC3B6S8_9EURO</name>
<evidence type="ECO:0000313" key="2">
    <source>
        <dbReference type="Proteomes" id="UP001177260"/>
    </source>
</evidence>
<evidence type="ECO:0000313" key="1">
    <source>
        <dbReference type="EMBL" id="KAK1146221.1"/>
    </source>
</evidence>
<accession>A0ACC3B6S8</accession>
<reference evidence="1 2" key="1">
    <citation type="journal article" date="2023" name="ACS Omega">
        <title>Identification of the Neoaspergillic Acid Biosynthesis Gene Cluster by Establishing an In Vitro CRISPR-Ribonucleoprotein Genetic System in Aspergillus melleus.</title>
        <authorList>
            <person name="Yuan B."/>
            <person name="Grau M.F."/>
            <person name="Murata R.M."/>
            <person name="Torok T."/>
            <person name="Venkateswaran K."/>
            <person name="Stajich J.E."/>
            <person name="Wang C.C.C."/>
        </authorList>
    </citation>
    <scope>NUCLEOTIDE SEQUENCE [LARGE SCALE GENOMIC DNA]</scope>
    <source>
        <strain evidence="1 2">IMV 1140</strain>
    </source>
</reference>
<dbReference type="Proteomes" id="UP001177260">
    <property type="component" value="Unassembled WGS sequence"/>
</dbReference>
<keyword evidence="2" id="KW-1185">Reference proteome</keyword>
<gene>
    <name evidence="1" type="ORF">N8T08_003311</name>
</gene>
<proteinExistence type="predicted"/>
<comment type="caution">
    <text evidence="1">The sequence shown here is derived from an EMBL/GenBank/DDBJ whole genome shotgun (WGS) entry which is preliminary data.</text>
</comment>
<sequence>MNIEADLERSAQEPTNLEILNPLLFLLAARRGVRNDARFGETAVSDDYIMRYQGKSGVEAISTRPLWKRIIFFLGILPTKFMIVFCMFNLGYTAADMIDHKTASEDPEYNRSRLWSRTRIGAYTALLTTFILMAAKRYAKCLAAAATPPQYDPTSYQYRLTSAMDQRGIEYREIVAATPDDMSRCWKEQQALCERFRIVGLVDPEQASHVYDIVEYDPEGSVLGSLRLNSIFSTTGQSLPILAVLQALSETKCPGEELTSRYPSGKFADRLAKLYVNERAVLVDAPNAITSTDERSASSAVQGSPELAPSG</sequence>
<dbReference type="EMBL" id="JAOPJF010000019">
    <property type="protein sequence ID" value="KAK1146221.1"/>
    <property type="molecule type" value="Genomic_DNA"/>
</dbReference>